<dbReference type="AlphaFoldDB" id="A0A541BRB0"/>
<protein>
    <submittedName>
        <fullName evidence="5">Trypsin-like serine protease</fullName>
    </submittedName>
</protein>
<dbReference type="Gene3D" id="2.40.10.120">
    <property type="match status" value="1"/>
</dbReference>
<dbReference type="GO" id="GO:0004252">
    <property type="term" value="F:serine-type endopeptidase activity"/>
    <property type="evidence" value="ECO:0007669"/>
    <property type="project" value="InterPro"/>
</dbReference>
<dbReference type="SMART" id="SM00228">
    <property type="entry name" value="PDZ"/>
    <property type="match status" value="1"/>
</dbReference>
<dbReference type="InterPro" id="IPR036034">
    <property type="entry name" value="PDZ_sf"/>
</dbReference>
<evidence type="ECO:0000256" key="3">
    <source>
        <dbReference type="SAM" id="MobiDB-lite"/>
    </source>
</evidence>
<dbReference type="Proteomes" id="UP000316256">
    <property type="component" value="Unassembled WGS sequence"/>
</dbReference>
<dbReference type="PANTHER" id="PTHR43343:SF3">
    <property type="entry name" value="PROTEASE DO-LIKE 8, CHLOROPLASTIC"/>
    <property type="match status" value="1"/>
</dbReference>
<dbReference type="OrthoDB" id="73775at2"/>
<comment type="caution">
    <text evidence="5">The sequence shown here is derived from an EMBL/GenBank/DDBJ whole genome shotgun (WGS) entry which is preliminary data.</text>
</comment>
<evidence type="ECO:0000256" key="1">
    <source>
        <dbReference type="ARBA" id="ARBA00022670"/>
    </source>
</evidence>
<dbReference type="InterPro" id="IPR033116">
    <property type="entry name" value="TRYPSIN_SER"/>
</dbReference>
<keyword evidence="6" id="KW-1185">Reference proteome</keyword>
<dbReference type="GO" id="GO:0006508">
    <property type="term" value="P:proteolysis"/>
    <property type="evidence" value="ECO:0007669"/>
    <property type="project" value="UniProtKB-KW"/>
</dbReference>
<dbReference type="PROSITE" id="PS00135">
    <property type="entry name" value="TRYPSIN_SER"/>
    <property type="match status" value="1"/>
</dbReference>
<evidence type="ECO:0000313" key="6">
    <source>
        <dbReference type="Proteomes" id="UP000316256"/>
    </source>
</evidence>
<gene>
    <name evidence="5" type="ORF">FK531_01775</name>
</gene>
<dbReference type="InterPro" id="IPR001940">
    <property type="entry name" value="Peptidase_S1C"/>
</dbReference>
<reference evidence="5 6" key="1">
    <citation type="submission" date="2019-06" db="EMBL/GenBank/DDBJ databases">
        <title>Rhodococcus spaelei sp. nov., isolated from a cave.</title>
        <authorList>
            <person name="Lee S.D."/>
        </authorList>
    </citation>
    <scope>NUCLEOTIDE SEQUENCE [LARGE SCALE GENOMIC DNA]</scope>
    <source>
        <strain evidence="5 6">C9-5</strain>
    </source>
</reference>
<feature type="region of interest" description="Disordered" evidence="3">
    <location>
        <begin position="236"/>
        <end position="265"/>
    </location>
</feature>
<dbReference type="PROSITE" id="PS51257">
    <property type="entry name" value="PROKAR_LIPOPROTEIN"/>
    <property type="match status" value="1"/>
</dbReference>
<dbReference type="InterPro" id="IPR001478">
    <property type="entry name" value="PDZ"/>
</dbReference>
<evidence type="ECO:0000256" key="2">
    <source>
        <dbReference type="ARBA" id="ARBA00022801"/>
    </source>
</evidence>
<dbReference type="SUPFAM" id="SSF50156">
    <property type="entry name" value="PDZ domain-like"/>
    <property type="match status" value="1"/>
</dbReference>
<keyword evidence="2" id="KW-0378">Hydrolase</keyword>
<accession>A0A541BRB0</accession>
<feature type="domain" description="PDZ" evidence="4">
    <location>
        <begin position="300"/>
        <end position="373"/>
    </location>
</feature>
<evidence type="ECO:0000313" key="5">
    <source>
        <dbReference type="EMBL" id="TQF74835.1"/>
    </source>
</evidence>
<dbReference type="InterPro" id="IPR051201">
    <property type="entry name" value="Chloro_Bact_Ser_Proteases"/>
</dbReference>
<dbReference type="InterPro" id="IPR009003">
    <property type="entry name" value="Peptidase_S1_PA"/>
</dbReference>
<dbReference type="Pfam" id="PF13365">
    <property type="entry name" value="Trypsin_2"/>
    <property type="match status" value="1"/>
</dbReference>
<keyword evidence="1 5" id="KW-0645">Protease</keyword>
<dbReference type="RefSeq" id="WP_142094919.1">
    <property type="nucleotide sequence ID" value="NZ_VIGH01000001.1"/>
</dbReference>
<organism evidence="5 6">
    <name type="scientific">Rhodococcus spelaei</name>
    <dbReference type="NCBI Taxonomy" id="2546320"/>
    <lineage>
        <taxon>Bacteria</taxon>
        <taxon>Bacillati</taxon>
        <taxon>Actinomycetota</taxon>
        <taxon>Actinomycetes</taxon>
        <taxon>Mycobacteriales</taxon>
        <taxon>Nocardiaceae</taxon>
        <taxon>Rhodococcus</taxon>
    </lineage>
</organism>
<name>A0A541BRB0_9NOCA</name>
<sequence>MDSRERDRRRPPRHRGLRALLLVAAVAGCLLVGGRLGTDSPTLPNIPAPVAAPAPAPVPLAPAEIAARVVPTIVTITSAAGPLTTAGTGIVLTPDGVVLTNHHVIDGATDISATTLVDGSRHTAQVLGYDRFRDVAVLRLDDVTGLPTATLGRSADLHRHDPVIAIGNAEGGGIPLSAPGEVVGVGQSVTARNASDGSRNRLTGMIEVDADIRPGDSGGPLVDAFGKVVGVSTAGNTGMRPAPVDPGHSAGSTPAPDSPPTTGAPIPIESYAIPIDDAVALADQIRGGRTSETVHIGPTPLLGVAVTDVGETQSGAKVVAVGAGSPAEQAGIARGDVIVSWGANPIRSSSDLTVEMTARHPGDRVDLGWVDGGGRQRTGSLTLTVGAP</sequence>
<dbReference type="PANTHER" id="PTHR43343">
    <property type="entry name" value="PEPTIDASE S12"/>
    <property type="match status" value="1"/>
</dbReference>
<dbReference type="EMBL" id="VIGH01000001">
    <property type="protein sequence ID" value="TQF74835.1"/>
    <property type="molecule type" value="Genomic_DNA"/>
</dbReference>
<proteinExistence type="predicted"/>
<dbReference type="SUPFAM" id="SSF50494">
    <property type="entry name" value="Trypsin-like serine proteases"/>
    <property type="match status" value="1"/>
</dbReference>
<dbReference type="Pfam" id="PF13180">
    <property type="entry name" value="PDZ_2"/>
    <property type="match status" value="1"/>
</dbReference>
<dbReference type="PRINTS" id="PR00834">
    <property type="entry name" value="PROTEASES2C"/>
</dbReference>
<evidence type="ECO:0000259" key="4">
    <source>
        <dbReference type="SMART" id="SM00228"/>
    </source>
</evidence>
<dbReference type="Gene3D" id="2.30.42.10">
    <property type="match status" value="1"/>
</dbReference>